<dbReference type="PANTHER" id="PTHR13710:SF105">
    <property type="entry name" value="ATP-DEPENDENT DNA HELICASE Q1"/>
    <property type="match status" value="1"/>
</dbReference>
<comment type="similarity">
    <text evidence="1">Belongs to the helicase family. RecQ subfamily.</text>
</comment>
<keyword evidence="2" id="KW-0238">DNA-binding</keyword>
<name>A0AAJ1IEW4_9SPIO</name>
<evidence type="ECO:0000256" key="2">
    <source>
        <dbReference type="ARBA" id="ARBA00023125"/>
    </source>
</evidence>
<dbReference type="Proteomes" id="UP001221217">
    <property type="component" value="Unassembled WGS sequence"/>
</dbReference>
<evidence type="ECO:0000313" key="8">
    <source>
        <dbReference type="Proteomes" id="UP001221217"/>
    </source>
</evidence>
<dbReference type="EMBL" id="JAQQAL010000037">
    <property type="protein sequence ID" value="MDC7227984.1"/>
    <property type="molecule type" value="Genomic_DNA"/>
</dbReference>
<evidence type="ECO:0000256" key="4">
    <source>
        <dbReference type="ARBA" id="ARBA00034617"/>
    </source>
</evidence>
<dbReference type="InterPro" id="IPR027417">
    <property type="entry name" value="P-loop_NTPase"/>
</dbReference>
<keyword evidence="7" id="KW-0378">Hydrolase</keyword>
<comment type="catalytic activity">
    <reaction evidence="4">
        <text>Couples ATP hydrolysis with the unwinding of duplex DNA by translocating in the 3'-5' direction.</text>
        <dbReference type="EC" id="5.6.2.4"/>
    </reaction>
</comment>
<dbReference type="Gene3D" id="3.40.50.300">
    <property type="entry name" value="P-loop containing nucleotide triphosphate hydrolases"/>
    <property type="match status" value="1"/>
</dbReference>
<evidence type="ECO:0000256" key="3">
    <source>
        <dbReference type="ARBA" id="ARBA00023235"/>
    </source>
</evidence>
<protein>
    <recommendedName>
        <fullName evidence="5">DNA 3'-5' helicase</fullName>
        <ecNumber evidence="5">5.6.2.4</ecNumber>
    </recommendedName>
</protein>
<dbReference type="GO" id="GO:0005737">
    <property type="term" value="C:cytoplasm"/>
    <property type="evidence" value="ECO:0007669"/>
    <property type="project" value="TreeGrafter"/>
</dbReference>
<keyword evidence="7" id="KW-0547">Nucleotide-binding</keyword>
<dbReference type="EC" id="5.6.2.4" evidence="5"/>
<dbReference type="GO" id="GO:0009378">
    <property type="term" value="F:four-way junction helicase activity"/>
    <property type="evidence" value="ECO:0007669"/>
    <property type="project" value="TreeGrafter"/>
</dbReference>
<dbReference type="InterPro" id="IPR001650">
    <property type="entry name" value="Helicase_C-like"/>
</dbReference>
<evidence type="ECO:0000256" key="1">
    <source>
        <dbReference type="ARBA" id="ARBA00005446"/>
    </source>
</evidence>
<dbReference type="GO" id="GO:0043138">
    <property type="term" value="F:3'-5' DNA helicase activity"/>
    <property type="evidence" value="ECO:0007669"/>
    <property type="project" value="UniProtKB-EC"/>
</dbReference>
<keyword evidence="7" id="KW-0067">ATP-binding</keyword>
<gene>
    <name evidence="7" type="ORF">PQJ61_14560</name>
</gene>
<dbReference type="GO" id="GO:0000724">
    <property type="term" value="P:double-strand break repair via homologous recombination"/>
    <property type="evidence" value="ECO:0007669"/>
    <property type="project" value="TreeGrafter"/>
</dbReference>
<sequence length="176" mass="19526">MGVDKPDVRTVIHRDLSPSVEAYLQESGRAGRDREPAEAVLLLSPSDRSRVRRPACPDAEDLTHAAARYAGLLNFATDGETCRRFLLMKLLGAEPDTCFGCDVCRASVETKAPGEDETVRLIRANKRIFTEAGTVRQLWLKHGIPERDAEDMIQELLISGSVKKIRQGPWKGKLTV</sequence>
<reference evidence="7 8" key="1">
    <citation type="submission" date="2022-12" db="EMBL/GenBank/DDBJ databases">
        <title>Metagenome assembled genome from gulf of manar.</title>
        <authorList>
            <person name="Kohli P."/>
            <person name="Pk S."/>
            <person name="Venkata Ramana C."/>
            <person name="Sasikala C."/>
        </authorList>
    </citation>
    <scope>NUCLEOTIDE SEQUENCE [LARGE SCALE GENOMIC DNA]</scope>
    <source>
        <strain evidence="7">JB008</strain>
    </source>
</reference>
<feature type="domain" description="Helicase C-terminal" evidence="6">
    <location>
        <begin position="1"/>
        <end position="76"/>
    </location>
</feature>
<dbReference type="PANTHER" id="PTHR13710">
    <property type="entry name" value="DNA HELICASE RECQ FAMILY MEMBER"/>
    <property type="match status" value="1"/>
</dbReference>
<dbReference type="SUPFAM" id="SSF52540">
    <property type="entry name" value="P-loop containing nucleoside triphosphate hydrolases"/>
    <property type="match status" value="1"/>
</dbReference>
<keyword evidence="3" id="KW-0413">Isomerase</keyword>
<dbReference type="PROSITE" id="PS51194">
    <property type="entry name" value="HELICASE_CTER"/>
    <property type="match status" value="1"/>
</dbReference>
<keyword evidence="7" id="KW-0347">Helicase</keyword>
<dbReference type="Pfam" id="PF00271">
    <property type="entry name" value="Helicase_C"/>
    <property type="match status" value="1"/>
</dbReference>
<accession>A0AAJ1IEW4</accession>
<dbReference type="GO" id="GO:0005694">
    <property type="term" value="C:chromosome"/>
    <property type="evidence" value="ECO:0007669"/>
    <property type="project" value="TreeGrafter"/>
</dbReference>
<evidence type="ECO:0000256" key="5">
    <source>
        <dbReference type="ARBA" id="ARBA00034808"/>
    </source>
</evidence>
<comment type="caution">
    <text evidence="7">The sequence shown here is derived from an EMBL/GenBank/DDBJ whole genome shotgun (WGS) entry which is preliminary data.</text>
</comment>
<proteinExistence type="inferred from homology"/>
<dbReference type="GO" id="GO:0003677">
    <property type="term" value="F:DNA binding"/>
    <property type="evidence" value="ECO:0007669"/>
    <property type="project" value="UniProtKB-KW"/>
</dbReference>
<evidence type="ECO:0000259" key="6">
    <source>
        <dbReference type="PROSITE" id="PS51194"/>
    </source>
</evidence>
<organism evidence="7 8">
    <name type="scientific">Candidatus Thalassospirochaeta sargassi</name>
    <dbReference type="NCBI Taxonomy" id="3119039"/>
    <lineage>
        <taxon>Bacteria</taxon>
        <taxon>Pseudomonadati</taxon>
        <taxon>Spirochaetota</taxon>
        <taxon>Spirochaetia</taxon>
        <taxon>Spirochaetales</taxon>
        <taxon>Spirochaetaceae</taxon>
        <taxon>Candidatus Thalassospirochaeta</taxon>
    </lineage>
</organism>
<dbReference type="AlphaFoldDB" id="A0AAJ1IEW4"/>
<evidence type="ECO:0000313" key="7">
    <source>
        <dbReference type="EMBL" id="MDC7227984.1"/>
    </source>
</evidence>